<sequence length="1173" mass="124135">MHINVLGDLTATRDDEPLDLGGRRQRAVLALLVLARGETVSADRLIDAVWGDQPPPAAVAALQSYVSHLRRRLEPDRGARTRGTVIASRGAGYAVLLEPDAVDAWRFEAMVREPGADPVARLSAALALWRGPAYAEYAAEPWSQAEATRLNELREVARDQLAAARLARGEAAVLVPELETLVAAAPLREERWRLLVLALYRAHRQGDALAALRRARRLLADELGVEPGPALRALESEVLAQASTLTPPAAPAPPRRLSAPPAAAGDLVDRDRELDELRAALAEALDGQARLVLVEGPAGIGKTRLLTEARRDAAGRGARVLAARGSRLEKEYGFGAIRQLFETAARETAGALGGPAAPAASVFDLDGGDEGGGQSVLHGLYWLTVHLSRAGPVVLAVDDLQWCDSASLRFLAYLVRRVEGLPVLVIATLRTGEPHDDEAVLAELAADPITTHLRPAPLTEPGVADLVRQVLGAHAEDAFVRACHRTTSGNPLLLRQLLQALRAEQVTPDAAHAGTVTAIGSRAVSSLVLMRLARLEAASTAVATAIAVLGSGAALPTVAVLAGVGEDEAAAAVAALARAEVLRDEYPLSFVHPLVADAVYRDLAPGRRQLEHGRAARVLADAGAPPEQVAAQLMQVPPRGDAWVVEILRAAARRARDRAAPEAAVASLTRALQEPPDADARPGVLLELGHAEAISDAPASITHLRQAYDAATDPAVRADLARTLGRILVFVGEPGSATRFAHDAAAALPAGLDDDRQALLATERISGYLHDLDPAAWRTLPPPPVTGTGIGARMLSVALAWEAAMDGTDRDLAARLARFGVAEGDLLHGDTGLLWVIAGQVLDLCDEDSGPLWTAGLHQATRRGDMFTALGMNLWRGYVEWRRGDLREARQALTAGNEMSHAWGEGGIASGYGESFLLEVLLDQGDPAACRAFLEQVRPHHRITEGARMFGEAEARLLVAEGRYREALSAQDSVLRVMSTIDNPAWRPWRSVRAAALAGLARTAEAVELLDEEVARARAWGAARPIGRALRLRGELRGGDEGLADVREAAALLGAGNARIDHARALLALGAASPERDEAVPALRLAVDLAAAGGADALYAAAVAALTTRGVAPPAPPSPVATLSATERRILDRHLGGVDEREIAEALFLTPRSVRAALESMRVRLGGLRLRPS</sequence>
<reference evidence="8" key="1">
    <citation type="journal article" date="2019" name="Int. J. Syst. Evol. Microbiol.">
        <title>The Global Catalogue of Microorganisms (GCM) 10K type strain sequencing project: providing services to taxonomists for standard genome sequencing and annotation.</title>
        <authorList>
            <consortium name="The Broad Institute Genomics Platform"/>
            <consortium name="The Broad Institute Genome Sequencing Center for Infectious Disease"/>
            <person name="Wu L."/>
            <person name="Ma J."/>
        </authorList>
    </citation>
    <scope>NUCLEOTIDE SEQUENCE [LARGE SCALE GENOMIC DNA]</scope>
    <source>
        <strain evidence="8">JCM 17441</strain>
    </source>
</reference>
<dbReference type="SMART" id="SM00862">
    <property type="entry name" value="Trans_reg_C"/>
    <property type="match status" value="1"/>
</dbReference>
<dbReference type="SMART" id="SM01043">
    <property type="entry name" value="BTAD"/>
    <property type="match status" value="1"/>
</dbReference>
<keyword evidence="2" id="KW-0805">Transcription regulation</keyword>
<dbReference type="InterPro" id="IPR016032">
    <property type="entry name" value="Sig_transdc_resp-reg_C-effctor"/>
</dbReference>
<feature type="DNA-binding region" description="OmpR/PhoB-type" evidence="5">
    <location>
        <begin position="1"/>
        <end position="97"/>
    </location>
</feature>
<dbReference type="InterPro" id="IPR001867">
    <property type="entry name" value="OmpR/PhoB-type_DNA-bd"/>
</dbReference>
<protein>
    <recommendedName>
        <fullName evidence="6">OmpR/PhoB-type domain-containing protein</fullName>
    </recommendedName>
</protein>
<dbReference type="InterPro" id="IPR036388">
    <property type="entry name" value="WH-like_DNA-bd_sf"/>
</dbReference>
<comment type="similarity">
    <text evidence="1">Belongs to the AfsR/DnrI/RedD regulatory family.</text>
</comment>
<evidence type="ECO:0000313" key="8">
    <source>
        <dbReference type="Proteomes" id="UP001500620"/>
    </source>
</evidence>
<evidence type="ECO:0000256" key="4">
    <source>
        <dbReference type="ARBA" id="ARBA00023163"/>
    </source>
</evidence>
<dbReference type="Gene3D" id="1.10.10.10">
    <property type="entry name" value="Winged helix-like DNA-binding domain superfamily/Winged helix DNA-binding domain"/>
    <property type="match status" value="2"/>
</dbReference>
<dbReference type="Gene3D" id="1.25.40.10">
    <property type="entry name" value="Tetratricopeptide repeat domain"/>
    <property type="match status" value="1"/>
</dbReference>
<organism evidence="7 8">
    <name type="scientific">Dactylosporangium darangshiense</name>
    <dbReference type="NCBI Taxonomy" id="579108"/>
    <lineage>
        <taxon>Bacteria</taxon>
        <taxon>Bacillati</taxon>
        <taxon>Actinomycetota</taxon>
        <taxon>Actinomycetes</taxon>
        <taxon>Micromonosporales</taxon>
        <taxon>Micromonosporaceae</taxon>
        <taxon>Dactylosporangium</taxon>
    </lineage>
</organism>
<dbReference type="SUPFAM" id="SSF46894">
    <property type="entry name" value="C-terminal effector domain of the bipartite response regulators"/>
    <property type="match status" value="2"/>
</dbReference>
<dbReference type="InterPro" id="IPR051677">
    <property type="entry name" value="AfsR-DnrI-RedD_regulator"/>
</dbReference>
<dbReference type="CDD" id="cd00383">
    <property type="entry name" value="trans_reg_C"/>
    <property type="match status" value="1"/>
</dbReference>
<dbReference type="InterPro" id="IPR005158">
    <property type="entry name" value="BTAD"/>
</dbReference>
<evidence type="ECO:0000256" key="1">
    <source>
        <dbReference type="ARBA" id="ARBA00005820"/>
    </source>
</evidence>
<dbReference type="InterPro" id="IPR011990">
    <property type="entry name" value="TPR-like_helical_dom_sf"/>
</dbReference>
<dbReference type="EMBL" id="BAABAT010000006">
    <property type="protein sequence ID" value="GAA4248907.1"/>
    <property type="molecule type" value="Genomic_DNA"/>
</dbReference>
<dbReference type="Gene3D" id="3.40.50.300">
    <property type="entry name" value="P-loop containing nucleotide triphosphate hydrolases"/>
    <property type="match status" value="1"/>
</dbReference>
<dbReference type="PANTHER" id="PTHR35807">
    <property type="entry name" value="TRANSCRIPTIONAL REGULATOR REDD-RELATED"/>
    <property type="match status" value="1"/>
</dbReference>
<dbReference type="SUPFAM" id="SSF52540">
    <property type="entry name" value="P-loop containing nucleoside triphosphate hydrolases"/>
    <property type="match status" value="1"/>
</dbReference>
<dbReference type="InterPro" id="IPR027417">
    <property type="entry name" value="P-loop_NTPase"/>
</dbReference>
<dbReference type="Proteomes" id="UP001500620">
    <property type="component" value="Unassembled WGS sequence"/>
</dbReference>
<evidence type="ECO:0000256" key="2">
    <source>
        <dbReference type="ARBA" id="ARBA00023015"/>
    </source>
</evidence>
<feature type="domain" description="OmpR/PhoB-type" evidence="6">
    <location>
        <begin position="1"/>
        <end position="97"/>
    </location>
</feature>
<dbReference type="CDD" id="cd15831">
    <property type="entry name" value="BTAD"/>
    <property type="match status" value="1"/>
</dbReference>
<dbReference type="InterPro" id="IPR041664">
    <property type="entry name" value="AAA_16"/>
</dbReference>
<evidence type="ECO:0000256" key="5">
    <source>
        <dbReference type="PROSITE-ProRule" id="PRU01091"/>
    </source>
</evidence>
<evidence type="ECO:0000313" key="7">
    <source>
        <dbReference type="EMBL" id="GAA4248907.1"/>
    </source>
</evidence>
<evidence type="ECO:0000256" key="3">
    <source>
        <dbReference type="ARBA" id="ARBA00023125"/>
    </source>
</evidence>
<proteinExistence type="inferred from homology"/>
<name>A0ABP8D744_9ACTN</name>
<accession>A0ABP8D744</accession>
<dbReference type="Pfam" id="PF03704">
    <property type="entry name" value="BTAD"/>
    <property type="match status" value="1"/>
</dbReference>
<dbReference type="Pfam" id="PF00486">
    <property type="entry name" value="Trans_reg_C"/>
    <property type="match status" value="1"/>
</dbReference>
<keyword evidence="8" id="KW-1185">Reference proteome</keyword>
<gene>
    <name evidence="7" type="ORF">GCM10022255_030820</name>
</gene>
<comment type="caution">
    <text evidence="7">The sequence shown here is derived from an EMBL/GenBank/DDBJ whole genome shotgun (WGS) entry which is preliminary data.</text>
</comment>
<dbReference type="PROSITE" id="PS51755">
    <property type="entry name" value="OMPR_PHOB"/>
    <property type="match status" value="1"/>
</dbReference>
<evidence type="ECO:0000259" key="6">
    <source>
        <dbReference type="PROSITE" id="PS51755"/>
    </source>
</evidence>
<dbReference type="PANTHER" id="PTHR35807:SF1">
    <property type="entry name" value="TRANSCRIPTIONAL REGULATOR REDD"/>
    <property type="match status" value="1"/>
</dbReference>
<keyword evidence="4" id="KW-0804">Transcription</keyword>
<dbReference type="Pfam" id="PF13191">
    <property type="entry name" value="AAA_16"/>
    <property type="match status" value="1"/>
</dbReference>
<dbReference type="SUPFAM" id="SSF48452">
    <property type="entry name" value="TPR-like"/>
    <property type="match status" value="1"/>
</dbReference>
<dbReference type="RefSeq" id="WP_345126696.1">
    <property type="nucleotide sequence ID" value="NZ_BAABAT010000006.1"/>
</dbReference>
<keyword evidence="3 5" id="KW-0238">DNA-binding</keyword>